<dbReference type="STRING" id="1449351.RISW2_09235"/>
<organism evidence="1 2">
    <name type="scientific">Roseivivax isoporae LMG 25204</name>
    <dbReference type="NCBI Taxonomy" id="1449351"/>
    <lineage>
        <taxon>Bacteria</taxon>
        <taxon>Pseudomonadati</taxon>
        <taxon>Pseudomonadota</taxon>
        <taxon>Alphaproteobacteria</taxon>
        <taxon>Rhodobacterales</taxon>
        <taxon>Roseobacteraceae</taxon>
        <taxon>Roseivivax</taxon>
    </lineage>
</organism>
<dbReference type="Proteomes" id="UP000023430">
    <property type="component" value="Unassembled WGS sequence"/>
</dbReference>
<dbReference type="AlphaFoldDB" id="X7F7R1"/>
<name>X7F7R1_9RHOB</name>
<evidence type="ECO:0000313" key="1">
    <source>
        <dbReference type="EMBL" id="ETX28116.1"/>
    </source>
</evidence>
<comment type="caution">
    <text evidence="1">The sequence shown here is derived from an EMBL/GenBank/DDBJ whole genome shotgun (WGS) entry which is preliminary data.</text>
</comment>
<sequence>MTCLCFPPIVEDLAFTQFGPWSWWQVIRLLFHRTGQEPKIVFGRLFHLLSVEEESVRFIMKGRHLRLHMCKILEFCFLPKGFVGMRPRSLYCMRAARSARTL</sequence>
<gene>
    <name evidence="1" type="ORF">RISW2_09235</name>
</gene>
<reference evidence="1 2" key="1">
    <citation type="submission" date="2014-01" db="EMBL/GenBank/DDBJ databases">
        <title>Roseivivax isoporae LMG 25204 Genome Sequencing.</title>
        <authorList>
            <person name="Lai Q."/>
            <person name="Li G."/>
            <person name="Shao Z."/>
        </authorList>
    </citation>
    <scope>NUCLEOTIDE SEQUENCE [LARGE SCALE GENOMIC DNA]</scope>
    <source>
        <strain evidence="1 2">LMG 25204</strain>
    </source>
</reference>
<accession>X7F7R1</accession>
<protein>
    <submittedName>
        <fullName evidence="1">Uncharacterized protein</fullName>
    </submittedName>
</protein>
<proteinExistence type="predicted"/>
<dbReference type="EMBL" id="JAME01000022">
    <property type="protein sequence ID" value="ETX28116.1"/>
    <property type="molecule type" value="Genomic_DNA"/>
</dbReference>
<evidence type="ECO:0000313" key="2">
    <source>
        <dbReference type="Proteomes" id="UP000023430"/>
    </source>
</evidence>
<keyword evidence="2" id="KW-1185">Reference proteome</keyword>